<keyword evidence="1" id="KW-0238">DNA-binding</keyword>
<dbReference type="Proteomes" id="UP000789405">
    <property type="component" value="Unassembled WGS sequence"/>
</dbReference>
<dbReference type="Pfam" id="PF03221">
    <property type="entry name" value="HTH_Tnp_Tc5"/>
    <property type="match status" value="1"/>
</dbReference>
<evidence type="ECO:0000313" key="4">
    <source>
        <dbReference type="Proteomes" id="UP000789405"/>
    </source>
</evidence>
<sequence length="74" mass="8641">YVDWIEQQWGVRRQRAITYPELDQALKEFVLIYQNNPILSDAIFVKKAKLLANSLGISESALNFSHGWLDKFKD</sequence>
<gene>
    <name evidence="3" type="ORF">DERYTH_LOCUS25251</name>
</gene>
<keyword evidence="4" id="KW-1185">Reference proteome</keyword>
<dbReference type="Gene3D" id="1.10.10.60">
    <property type="entry name" value="Homeodomain-like"/>
    <property type="match status" value="1"/>
</dbReference>
<proteinExistence type="predicted"/>
<feature type="non-terminal residue" evidence="3">
    <location>
        <position position="74"/>
    </location>
</feature>
<dbReference type="InterPro" id="IPR009057">
    <property type="entry name" value="Homeodomain-like_sf"/>
</dbReference>
<evidence type="ECO:0000256" key="1">
    <source>
        <dbReference type="ARBA" id="ARBA00023125"/>
    </source>
</evidence>
<organism evidence="3 4">
    <name type="scientific">Dentiscutata erythropus</name>
    <dbReference type="NCBI Taxonomy" id="1348616"/>
    <lineage>
        <taxon>Eukaryota</taxon>
        <taxon>Fungi</taxon>
        <taxon>Fungi incertae sedis</taxon>
        <taxon>Mucoromycota</taxon>
        <taxon>Glomeromycotina</taxon>
        <taxon>Glomeromycetes</taxon>
        <taxon>Diversisporales</taxon>
        <taxon>Gigasporaceae</taxon>
        <taxon>Dentiscutata</taxon>
    </lineage>
</organism>
<name>A0A9N9K646_9GLOM</name>
<dbReference type="GO" id="GO:0003677">
    <property type="term" value="F:DNA binding"/>
    <property type="evidence" value="ECO:0007669"/>
    <property type="project" value="UniProtKB-KW"/>
</dbReference>
<dbReference type="PROSITE" id="PS51253">
    <property type="entry name" value="HTH_CENPB"/>
    <property type="match status" value="1"/>
</dbReference>
<reference evidence="3" key="1">
    <citation type="submission" date="2021-06" db="EMBL/GenBank/DDBJ databases">
        <authorList>
            <person name="Kallberg Y."/>
            <person name="Tangrot J."/>
            <person name="Rosling A."/>
        </authorList>
    </citation>
    <scope>NUCLEOTIDE SEQUENCE</scope>
    <source>
        <strain evidence="3">MA453B</strain>
    </source>
</reference>
<dbReference type="EMBL" id="CAJVPY010046053">
    <property type="protein sequence ID" value="CAG8810213.1"/>
    <property type="molecule type" value="Genomic_DNA"/>
</dbReference>
<feature type="domain" description="HTH CENPB-type" evidence="2">
    <location>
        <begin position="10"/>
        <end position="74"/>
    </location>
</feature>
<protein>
    <submittedName>
        <fullName evidence="3">25417_t:CDS:1</fullName>
    </submittedName>
</protein>
<dbReference type="InterPro" id="IPR006600">
    <property type="entry name" value="HTH_CenpB_DNA-bd_dom"/>
</dbReference>
<accession>A0A9N9K646</accession>
<dbReference type="SUPFAM" id="SSF46689">
    <property type="entry name" value="Homeodomain-like"/>
    <property type="match status" value="1"/>
</dbReference>
<comment type="caution">
    <text evidence="3">The sequence shown here is derived from an EMBL/GenBank/DDBJ whole genome shotgun (WGS) entry which is preliminary data.</text>
</comment>
<evidence type="ECO:0000313" key="3">
    <source>
        <dbReference type="EMBL" id="CAG8810213.1"/>
    </source>
</evidence>
<evidence type="ECO:0000259" key="2">
    <source>
        <dbReference type="PROSITE" id="PS51253"/>
    </source>
</evidence>
<dbReference type="OrthoDB" id="2433378at2759"/>
<dbReference type="AlphaFoldDB" id="A0A9N9K646"/>